<dbReference type="Proteomes" id="UP000310760">
    <property type="component" value="Unassembled WGS sequence"/>
</dbReference>
<feature type="transmembrane region" description="Helical" evidence="1">
    <location>
        <begin position="144"/>
        <end position="168"/>
    </location>
</feature>
<dbReference type="EMBL" id="ASSP01000005">
    <property type="protein sequence ID" value="EOS15263.1"/>
    <property type="molecule type" value="Genomic_DNA"/>
</dbReference>
<keyword evidence="1" id="KW-0812">Transmembrane</keyword>
<evidence type="ECO:0000313" key="5">
    <source>
        <dbReference type="Proteomes" id="UP000310760"/>
    </source>
</evidence>
<dbReference type="PATRIC" id="fig|1235788.3.peg.595"/>
<evidence type="ECO:0000256" key="1">
    <source>
        <dbReference type="SAM" id="Phobius"/>
    </source>
</evidence>
<reference evidence="3 5" key="2">
    <citation type="submission" date="2019-04" db="EMBL/GenBank/DDBJ databases">
        <title>Microbes associate with the intestines of laboratory mice.</title>
        <authorList>
            <person name="Navarre W."/>
            <person name="Wong E."/>
            <person name="Huang K."/>
            <person name="Tropini C."/>
            <person name="Ng K."/>
            <person name="Yu B."/>
        </authorList>
    </citation>
    <scope>NUCLEOTIDE SEQUENCE [LARGE SCALE GENOMIC DNA]</scope>
    <source>
        <strain evidence="3 5">NM22_B1</strain>
    </source>
</reference>
<dbReference type="EMBL" id="SRYJ01000030">
    <property type="protein sequence ID" value="TGY69274.1"/>
    <property type="molecule type" value="Genomic_DNA"/>
</dbReference>
<dbReference type="GeneID" id="82155993"/>
<dbReference type="Proteomes" id="UP000014200">
    <property type="component" value="Unassembled WGS sequence"/>
</dbReference>
<name>R9IL17_9BACT</name>
<keyword evidence="1" id="KW-0472">Membrane</keyword>
<evidence type="ECO:0000313" key="2">
    <source>
        <dbReference type="EMBL" id="EOS15263.1"/>
    </source>
</evidence>
<dbReference type="RefSeq" id="WP_016275077.1">
    <property type="nucleotide sequence ID" value="NZ_CAONFL010000025.1"/>
</dbReference>
<evidence type="ECO:0000313" key="4">
    <source>
        <dbReference type="Proteomes" id="UP000014200"/>
    </source>
</evidence>
<gene>
    <name evidence="2" type="ORF">C802_00597</name>
    <name evidence="3" type="ORF">E5339_13505</name>
</gene>
<proteinExistence type="predicted"/>
<dbReference type="HOGENOM" id="CLU_111908_0_0_10"/>
<dbReference type="InterPro" id="IPR021354">
    <property type="entry name" value="DUF2975"/>
</dbReference>
<sequence>MNKFRILGIIAIIAIIANFFGGLNENWRDFKEGFNEGQNNAMKMYEPGHHIIPYNVTRAKLNVEPLPGTTVDSLNNNRVAWALPYTVTEIETYAKPSAWHILVMGFAIPGMFLFLIGFCSLIRLLISISRREVFISANVRRLRWFAYTSASLEILIAIGEWIIGSAAVEQISLPGYKIISYAGYSPDWVAVIIPILFAEIFAIGVKMKEEQDLTI</sequence>
<evidence type="ECO:0000313" key="3">
    <source>
        <dbReference type="EMBL" id="TGY69274.1"/>
    </source>
</evidence>
<keyword evidence="4" id="KW-1185">Reference proteome</keyword>
<protein>
    <submittedName>
        <fullName evidence="3">DUF2975 domain-containing protein</fullName>
    </submittedName>
</protein>
<reference evidence="2 4" key="1">
    <citation type="submission" date="2013-04" db="EMBL/GenBank/DDBJ databases">
        <title>The Genome Sequence of Bacteroides massiliensis dnLKV3.</title>
        <authorList>
            <consortium name="The Broad Institute Genomics Platform"/>
            <consortium name="The Broad Institute Genome Sequencing Center for Infectious Disease"/>
            <person name="Earl A."/>
            <person name="Xavier R."/>
            <person name="Kuhn K."/>
            <person name="Stappenbeck T."/>
            <person name="Walker B."/>
            <person name="Young S."/>
            <person name="Zeng Q."/>
            <person name="Gargeya S."/>
            <person name="Fitzgerald M."/>
            <person name="Haas B."/>
            <person name="Abouelleil A."/>
            <person name="Allen A.W."/>
            <person name="Alvarado L."/>
            <person name="Arachchi H.M."/>
            <person name="Berlin A.M."/>
            <person name="Chapman S.B."/>
            <person name="Gainer-Dewar J."/>
            <person name="Goldberg J."/>
            <person name="Griggs A."/>
            <person name="Gujja S."/>
            <person name="Hansen M."/>
            <person name="Howarth C."/>
            <person name="Imamovic A."/>
            <person name="Ireland A."/>
            <person name="Larimer J."/>
            <person name="McCowan C."/>
            <person name="Murphy C."/>
            <person name="Pearson M."/>
            <person name="Poon T.W."/>
            <person name="Priest M."/>
            <person name="Roberts A."/>
            <person name="Saif S."/>
            <person name="Shea T."/>
            <person name="Sisk P."/>
            <person name="Sykes S."/>
            <person name="Wortman J."/>
            <person name="Nusbaum C."/>
            <person name="Birren B."/>
        </authorList>
    </citation>
    <scope>NUCLEOTIDE SEQUENCE [LARGE SCALE GENOMIC DNA]</scope>
    <source>
        <strain evidence="2">DnLKV3</strain>
        <strain evidence="4">dnLKV3</strain>
    </source>
</reference>
<dbReference type="AlphaFoldDB" id="R9IL17"/>
<dbReference type="STRING" id="1235788.C802_00597"/>
<accession>R9IL17</accession>
<feature type="transmembrane region" description="Helical" evidence="1">
    <location>
        <begin position="7"/>
        <end position="23"/>
    </location>
</feature>
<feature type="transmembrane region" description="Helical" evidence="1">
    <location>
        <begin position="98"/>
        <end position="124"/>
    </location>
</feature>
<organism evidence="2 4">
    <name type="scientific">Phocaeicola sartorii</name>
    <dbReference type="NCBI Taxonomy" id="671267"/>
    <lineage>
        <taxon>Bacteria</taxon>
        <taxon>Pseudomonadati</taxon>
        <taxon>Bacteroidota</taxon>
        <taxon>Bacteroidia</taxon>
        <taxon>Bacteroidales</taxon>
        <taxon>Bacteroidaceae</taxon>
        <taxon>Phocaeicola</taxon>
    </lineage>
</organism>
<comment type="caution">
    <text evidence="2">The sequence shown here is derived from an EMBL/GenBank/DDBJ whole genome shotgun (WGS) entry which is preliminary data.</text>
</comment>
<dbReference type="OrthoDB" id="1047915at2"/>
<dbReference type="Pfam" id="PF11188">
    <property type="entry name" value="DUF2975"/>
    <property type="match status" value="1"/>
</dbReference>
<keyword evidence="1" id="KW-1133">Transmembrane helix</keyword>
<feature type="transmembrane region" description="Helical" evidence="1">
    <location>
        <begin position="188"/>
        <end position="205"/>
    </location>
</feature>